<keyword evidence="4 7" id="KW-0812">Transmembrane</keyword>
<comment type="caution">
    <text evidence="8">The sequence shown here is derived from an EMBL/GenBank/DDBJ whole genome shotgun (WGS) entry which is preliminary data.</text>
</comment>
<evidence type="ECO:0000256" key="5">
    <source>
        <dbReference type="ARBA" id="ARBA00022989"/>
    </source>
</evidence>
<organism evidence="8 9">
    <name type="scientific">Nesterenkonia alkaliphila</name>
    <dbReference type="NCBI Taxonomy" id="1463631"/>
    <lineage>
        <taxon>Bacteria</taxon>
        <taxon>Bacillati</taxon>
        <taxon>Actinomycetota</taxon>
        <taxon>Actinomycetes</taxon>
        <taxon>Micrococcales</taxon>
        <taxon>Micrococcaceae</taxon>
        <taxon>Nesterenkonia</taxon>
    </lineage>
</organism>
<dbReference type="Proteomes" id="UP000460157">
    <property type="component" value="Unassembled WGS sequence"/>
</dbReference>
<keyword evidence="3" id="KW-1003">Cell membrane</keyword>
<feature type="transmembrane region" description="Helical" evidence="7">
    <location>
        <begin position="21"/>
        <end position="43"/>
    </location>
</feature>
<keyword evidence="6 7" id="KW-0472">Membrane</keyword>
<sequence>MSVSESEQQPQQKPPGSVLEVFLVFLRLGLTSFGGPVAHLAYFREAFVVRRKWLTEKAYADLMALCQFLPGPASSQVGMALGLQRAGVGGLFAAWFAFTMPSVILLVAFAYGVANAGDLSEAGWINGLKAAAVAVVAHAVLGMARSLTPDPPRATIAVGSMVVVLLVPSPFILVGAIALSGLIGLIALRAPEEQMDSQDAFPLRLPKSVSITCLVLFFGLLFGLPAAAAATGNSVLALFDIFYRAGALVFGGGHVVLPLLEAETVGTGLIDSSTFLAGYGAAQAVPGPLFTFSGFLGASAETDPSGLLGAAIAVIAIFLPGGLLVVGTVTFWERLRGNRTARKALLGFNAGVVGVLAAALYSPVFTDGIMDTPNPTLAICFTVAAFVALNNWKVPAWAVVIAAGLLGWVVL</sequence>
<feature type="transmembrane region" description="Helical" evidence="7">
    <location>
        <begin position="344"/>
        <end position="366"/>
    </location>
</feature>
<feature type="transmembrane region" description="Helical" evidence="7">
    <location>
        <begin position="208"/>
        <end position="229"/>
    </location>
</feature>
<keyword evidence="5 7" id="KW-1133">Transmembrane helix</keyword>
<dbReference type="EMBL" id="WRPM01000102">
    <property type="protein sequence ID" value="MVT27642.1"/>
    <property type="molecule type" value="Genomic_DNA"/>
</dbReference>
<protein>
    <submittedName>
        <fullName evidence="8">Chromate efflux transporter</fullName>
    </submittedName>
</protein>
<dbReference type="RefSeq" id="WP_188503567.1">
    <property type="nucleotide sequence ID" value="NZ_BMFX01000008.1"/>
</dbReference>
<evidence type="ECO:0000256" key="6">
    <source>
        <dbReference type="ARBA" id="ARBA00023136"/>
    </source>
</evidence>
<dbReference type="PANTHER" id="PTHR33567:SF3">
    <property type="entry name" value="CHROMATE ION TRANSPORTER (EUROFUNG)"/>
    <property type="match status" value="1"/>
</dbReference>
<keyword evidence="9" id="KW-1185">Reference proteome</keyword>
<accession>A0A7K1UMX1</accession>
<evidence type="ECO:0000256" key="4">
    <source>
        <dbReference type="ARBA" id="ARBA00022692"/>
    </source>
</evidence>
<dbReference type="AlphaFoldDB" id="A0A7K1UMX1"/>
<name>A0A7K1UMX1_9MICC</name>
<evidence type="ECO:0000313" key="8">
    <source>
        <dbReference type="EMBL" id="MVT27642.1"/>
    </source>
</evidence>
<dbReference type="Pfam" id="PF02417">
    <property type="entry name" value="Chromate_transp"/>
    <property type="match status" value="2"/>
</dbReference>
<feature type="transmembrane region" description="Helical" evidence="7">
    <location>
        <begin position="307"/>
        <end position="332"/>
    </location>
</feature>
<gene>
    <name evidence="8" type="primary">chrA</name>
    <name evidence="8" type="ORF">GNZ21_14990</name>
</gene>
<dbReference type="GO" id="GO:0005886">
    <property type="term" value="C:plasma membrane"/>
    <property type="evidence" value="ECO:0007669"/>
    <property type="project" value="UniProtKB-SubCell"/>
</dbReference>
<feature type="transmembrane region" description="Helical" evidence="7">
    <location>
        <begin position="156"/>
        <end position="188"/>
    </location>
</feature>
<dbReference type="InterPro" id="IPR003370">
    <property type="entry name" value="Chromate_transpt"/>
</dbReference>
<evidence type="ECO:0000256" key="7">
    <source>
        <dbReference type="SAM" id="Phobius"/>
    </source>
</evidence>
<evidence type="ECO:0000256" key="3">
    <source>
        <dbReference type="ARBA" id="ARBA00022475"/>
    </source>
</evidence>
<evidence type="ECO:0000256" key="2">
    <source>
        <dbReference type="ARBA" id="ARBA00005262"/>
    </source>
</evidence>
<comment type="similarity">
    <text evidence="2">Belongs to the chromate ion transporter (CHR) (TC 2.A.51) family.</text>
</comment>
<proteinExistence type="inferred from homology"/>
<evidence type="ECO:0000256" key="1">
    <source>
        <dbReference type="ARBA" id="ARBA00004651"/>
    </source>
</evidence>
<feature type="transmembrane region" description="Helical" evidence="7">
    <location>
        <begin position="88"/>
        <end position="111"/>
    </location>
</feature>
<comment type="subcellular location">
    <subcellularLocation>
        <location evidence="1">Cell membrane</location>
        <topology evidence="1">Multi-pass membrane protein</topology>
    </subcellularLocation>
</comment>
<feature type="transmembrane region" description="Helical" evidence="7">
    <location>
        <begin position="241"/>
        <end position="260"/>
    </location>
</feature>
<dbReference type="GO" id="GO:0015109">
    <property type="term" value="F:chromate transmembrane transporter activity"/>
    <property type="evidence" value="ECO:0007669"/>
    <property type="project" value="InterPro"/>
</dbReference>
<dbReference type="PIRSF" id="PIRSF004810">
    <property type="entry name" value="ChrA"/>
    <property type="match status" value="1"/>
</dbReference>
<feature type="transmembrane region" description="Helical" evidence="7">
    <location>
        <begin position="394"/>
        <end position="410"/>
    </location>
</feature>
<dbReference type="PANTHER" id="PTHR33567">
    <property type="entry name" value="CHROMATE ION TRANSPORTER (EUROFUNG)"/>
    <property type="match status" value="1"/>
</dbReference>
<evidence type="ECO:0000313" key="9">
    <source>
        <dbReference type="Proteomes" id="UP000460157"/>
    </source>
</evidence>
<dbReference type="NCBIfam" id="TIGR00937">
    <property type="entry name" value="2A51"/>
    <property type="match status" value="1"/>
</dbReference>
<reference evidence="8 9" key="1">
    <citation type="submission" date="2019-12" db="EMBL/GenBank/DDBJ databases">
        <title>Nesterenkonia muleiensis sp. nov., a novel actinobacterium isolated from sap of Populus euphratica.</title>
        <authorList>
            <person name="Wang R."/>
        </authorList>
    </citation>
    <scope>NUCLEOTIDE SEQUENCE [LARGE SCALE GENOMIC DNA]</scope>
    <source>
        <strain evidence="8 9">F10</strain>
    </source>
</reference>
<dbReference type="InterPro" id="IPR014047">
    <property type="entry name" value="Chr_Tranpt_l_chain"/>
</dbReference>
<feature type="transmembrane region" description="Helical" evidence="7">
    <location>
        <begin position="123"/>
        <end position="144"/>
    </location>
</feature>